<name>A0ACC0U436_9AGAM</name>
<protein>
    <submittedName>
        <fullName evidence="1">Uncharacterized protein</fullName>
    </submittedName>
</protein>
<proteinExistence type="predicted"/>
<evidence type="ECO:0000313" key="2">
    <source>
        <dbReference type="Proteomes" id="UP001207468"/>
    </source>
</evidence>
<comment type="caution">
    <text evidence="1">The sequence shown here is derived from an EMBL/GenBank/DDBJ whole genome shotgun (WGS) entry which is preliminary data.</text>
</comment>
<reference evidence="1" key="1">
    <citation type="submission" date="2021-03" db="EMBL/GenBank/DDBJ databases">
        <title>Evolutionary priming and transition to the ectomycorrhizal habit in an iconic lineage of mushroom-forming fungi: is preadaptation a requirement?</title>
        <authorList>
            <consortium name="DOE Joint Genome Institute"/>
            <person name="Looney B.P."/>
            <person name="Miyauchi S."/>
            <person name="Morin E."/>
            <person name="Drula E."/>
            <person name="Courty P.E."/>
            <person name="Chicoki N."/>
            <person name="Fauchery L."/>
            <person name="Kohler A."/>
            <person name="Kuo A."/>
            <person name="LaButti K."/>
            <person name="Pangilinan J."/>
            <person name="Lipzen A."/>
            <person name="Riley R."/>
            <person name="Andreopoulos W."/>
            <person name="He G."/>
            <person name="Johnson J."/>
            <person name="Barry K.W."/>
            <person name="Grigoriev I.V."/>
            <person name="Nagy L."/>
            <person name="Hibbett D."/>
            <person name="Henrissat B."/>
            <person name="Matheny P.B."/>
            <person name="Labbe J."/>
            <person name="Martin A.F."/>
        </authorList>
    </citation>
    <scope>NUCLEOTIDE SEQUENCE</scope>
    <source>
        <strain evidence="1">BPL698</strain>
    </source>
</reference>
<sequence>MGVSRASCVFVFAAALSSSLLSSALSSALPLLHPTFSGRSRREAGFRLSLPHSQSQHDGHDLHRDDGTPDSTARTTVLIQP</sequence>
<evidence type="ECO:0000313" key="1">
    <source>
        <dbReference type="EMBL" id="KAI9462173.1"/>
    </source>
</evidence>
<keyword evidence="2" id="KW-1185">Reference proteome</keyword>
<organism evidence="1 2">
    <name type="scientific">Russula earlei</name>
    <dbReference type="NCBI Taxonomy" id="71964"/>
    <lineage>
        <taxon>Eukaryota</taxon>
        <taxon>Fungi</taxon>
        <taxon>Dikarya</taxon>
        <taxon>Basidiomycota</taxon>
        <taxon>Agaricomycotina</taxon>
        <taxon>Agaricomycetes</taxon>
        <taxon>Russulales</taxon>
        <taxon>Russulaceae</taxon>
        <taxon>Russula</taxon>
    </lineage>
</organism>
<dbReference type="EMBL" id="JAGFNK010000169">
    <property type="protein sequence ID" value="KAI9462173.1"/>
    <property type="molecule type" value="Genomic_DNA"/>
</dbReference>
<accession>A0ACC0U436</accession>
<gene>
    <name evidence="1" type="ORF">F5148DRAFT_1213690</name>
</gene>
<dbReference type="Proteomes" id="UP001207468">
    <property type="component" value="Unassembled WGS sequence"/>
</dbReference>